<dbReference type="VEuPathDB" id="ToxoDB:CSUI_001388"/>
<evidence type="ECO:0000313" key="4">
    <source>
        <dbReference type="EMBL" id="PHJ24754.1"/>
    </source>
</evidence>
<dbReference type="AlphaFoldDB" id="A0A2C6LCQ8"/>
<dbReference type="InterPro" id="IPR001611">
    <property type="entry name" value="Leu-rich_rpt"/>
</dbReference>
<comment type="caution">
    <text evidence="4">The sequence shown here is derived from an EMBL/GenBank/DDBJ whole genome shotgun (WGS) entry which is preliminary data.</text>
</comment>
<keyword evidence="5" id="KW-1185">Reference proteome</keyword>
<evidence type="ECO:0000313" key="5">
    <source>
        <dbReference type="Proteomes" id="UP000221165"/>
    </source>
</evidence>
<proteinExistence type="predicted"/>
<evidence type="ECO:0000256" key="2">
    <source>
        <dbReference type="ARBA" id="ARBA00022737"/>
    </source>
</evidence>
<dbReference type="EMBL" id="MIGC01000552">
    <property type="protein sequence ID" value="PHJ24754.1"/>
    <property type="molecule type" value="Genomic_DNA"/>
</dbReference>
<dbReference type="Proteomes" id="UP000221165">
    <property type="component" value="Unassembled WGS sequence"/>
</dbReference>
<feature type="compositionally biased region" description="Acidic residues" evidence="3">
    <location>
        <begin position="304"/>
        <end position="323"/>
    </location>
</feature>
<dbReference type="GeneID" id="94424805"/>
<accession>A0A2C6LCQ8</accession>
<dbReference type="SUPFAM" id="SSF52058">
    <property type="entry name" value="L domain-like"/>
    <property type="match status" value="1"/>
</dbReference>
<organism evidence="4 5">
    <name type="scientific">Cystoisospora suis</name>
    <dbReference type="NCBI Taxonomy" id="483139"/>
    <lineage>
        <taxon>Eukaryota</taxon>
        <taxon>Sar</taxon>
        <taxon>Alveolata</taxon>
        <taxon>Apicomplexa</taxon>
        <taxon>Conoidasida</taxon>
        <taxon>Coccidia</taxon>
        <taxon>Eucoccidiorida</taxon>
        <taxon>Eimeriorina</taxon>
        <taxon>Sarcocystidae</taxon>
        <taxon>Cystoisospora</taxon>
    </lineage>
</organism>
<dbReference type="RefSeq" id="XP_067926426.1">
    <property type="nucleotide sequence ID" value="XM_068061594.1"/>
</dbReference>
<name>A0A2C6LCQ8_9APIC</name>
<dbReference type="Gene3D" id="3.80.10.10">
    <property type="entry name" value="Ribonuclease Inhibitor"/>
    <property type="match status" value="2"/>
</dbReference>
<feature type="region of interest" description="Disordered" evidence="3">
    <location>
        <begin position="269"/>
        <end position="323"/>
    </location>
</feature>
<keyword evidence="1" id="KW-0433">Leucine-rich repeat</keyword>
<dbReference type="PROSITE" id="PS51450">
    <property type="entry name" value="LRR"/>
    <property type="match status" value="1"/>
</dbReference>
<keyword evidence="2" id="KW-0677">Repeat</keyword>
<evidence type="ECO:0000256" key="3">
    <source>
        <dbReference type="SAM" id="MobiDB-lite"/>
    </source>
</evidence>
<reference evidence="4 5" key="1">
    <citation type="journal article" date="2017" name="Int. J. Parasitol.">
        <title>The genome of the protozoan parasite Cystoisospora suis and a reverse vaccinology approach to identify vaccine candidates.</title>
        <authorList>
            <person name="Palmieri N."/>
            <person name="Shrestha A."/>
            <person name="Ruttkowski B."/>
            <person name="Beck T."/>
            <person name="Vogl C."/>
            <person name="Tomley F."/>
            <person name="Blake D.P."/>
            <person name="Joachim A."/>
        </authorList>
    </citation>
    <scope>NUCLEOTIDE SEQUENCE [LARGE SCALE GENOMIC DNA]</scope>
    <source>
        <strain evidence="4 5">Wien I</strain>
    </source>
</reference>
<gene>
    <name evidence="4" type="ORF">CSUI_001388</name>
</gene>
<dbReference type="PANTHER" id="PTHR18849:SF0">
    <property type="entry name" value="CILIA- AND FLAGELLA-ASSOCIATED PROTEIN 410-RELATED"/>
    <property type="match status" value="1"/>
</dbReference>
<evidence type="ECO:0000256" key="1">
    <source>
        <dbReference type="ARBA" id="ARBA00022614"/>
    </source>
</evidence>
<sequence>MAKPKKEKKPVPRVATDQVPLAGEVLDSSLTDVARTVDGSGYAFVRLNCTGKNITTIPEEISTYIYLRYIDISDNHLVDILPFTKLPHVLSLNAARNNITDISYLADDACLPSCAVLNLSNNSISKLGSIGLQRLAKLTLDGNPVTSFEGVEKLPETLCHLSLKDTNMSTLSHLPALPSLSYLSLSYCPLNSLLDVSTLVGLEILDITGVKLPDITALKMLLMLPLLRELIVSPCDPEISDEEFRQEVLVILHRLKRLNGVDVTPEEKKRAKALKLQRKREQEEQEAQRKREEEERAREAEERVAEEEGEEPEKEGPEDVGEA</sequence>
<dbReference type="PANTHER" id="PTHR18849">
    <property type="entry name" value="LEUCINE RICH REPEAT PROTEIN"/>
    <property type="match status" value="1"/>
</dbReference>
<dbReference type="InterPro" id="IPR032675">
    <property type="entry name" value="LRR_dom_sf"/>
</dbReference>
<dbReference type="OrthoDB" id="271226at2759"/>
<protein>
    <submittedName>
        <fullName evidence="4">Leucine rich repeat-containing protein</fullName>
    </submittedName>
</protein>
<feature type="compositionally biased region" description="Basic and acidic residues" evidence="3">
    <location>
        <begin position="279"/>
        <end position="303"/>
    </location>
</feature>